<feature type="region of interest" description="Disordered" evidence="1">
    <location>
        <begin position="1"/>
        <end position="94"/>
    </location>
</feature>
<feature type="compositionally biased region" description="Basic and acidic residues" evidence="1">
    <location>
        <begin position="150"/>
        <end position="164"/>
    </location>
</feature>
<evidence type="ECO:0000313" key="2">
    <source>
        <dbReference type="EMBL" id="KAA6383649.1"/>
    </source>
</evidence>
<sequence length="184" mass="21175">EDESIQLLDITSEVKQGERIEEEINNNNSSQQKKSSQQNKGKESQSRLDKKESEPSSSEIEGLFQIQQSSSKQASTNVGQNSVKNKPVFAKDKINDEVDLFEEFDSDIFRDEAEQRLKLWNRASEHLEQEKEEQTKNDNEKKKGKKKAQKNKDKTQNDGSDTHIHPVQMMGYNDDNDFNPLSNL</sequence>
<comment type="caution">
    <text evidence="2">The sequence shown here is derived from an EMBL/GenBank/DDBJ whole genome shotgun (WGS) entry which is preliminary data.</text>
</comment>
<evidence type="ECO:0000313" key="3">
    <source>
        <dbReference type="Proteomes" id="UP000324800"/>
    </source>
</evidence>
<name>A0A5J4VMV4_9EUKA</name>
<gene>
    <name evidence="2" type="ORF">EZS28_020823</name>
</gene>
<feature type="non-terminal residue" evidence="2">
    <location>
        <position position="1"/>
    </location>
</feature>
<reference evidence="2 3" key="1">
    <citation type="submission" date="2019-03" db="EMBL/GenBank/DDBJ databases">
        <title>Single cell metagenomics reveals metabolic interactions within the superorganism composed of flagellate Streblomastix strix and complex community of Bacteroidetes bacteria on its surface.</title>
        <authorList>
            <person name="Treitli S.C."/>
            <person name="Kolisko M."/>
            <person name="Husnik F."/>
            <person name="Keeling P."/>
            <person name="Hampl V."/>
        </authorList>
    </citation>
    <scope>NUCLEOTIDE SEQUENCE [LARGE SCALE GENOMIC DNA]</scope>
    <source>
        <strain evidence="2">ST1C</strain>
    </source>
</reference>
<proteinExistence type="predicted"/>
<protein>
    <submittedName>
        <fullName evidence="2">Uncharacterized protein</fullName>
    </submittedName>
</protein>
<accession>A0A5J4VMV4</accession>
<feature type="compositionally biased region" description="Polar residues" evidence="1">
    <location>
        <begin position="65"/>
        <end position="84"/>
    </location>
</feature>
<dbReference type="EMBL" id="SNRW01006140">
    <property type="protein sequence ID" value="KAA6383649.1"/>
    <property type="molecule type" value="Genomic_DNA"/>
</dbReference>
<feature type="compositionally biased region" description="Low complexity" evidence="1">
    <location>
        <begin position="25"/>
        <end position="39"/>
    </location>
</feature>
<feature type="compositionally biased region" description="Basic and acidic residues" evidence="1">
    <location>
        <begin position="125"/>
        <end position="141"/>
    </location>
</feature>
<organism evidence="2 3">
    <name type="scientific">Streblomastix strix</name>
    <dbReference type="NCBI Taxonomy" id="222440"/>
    <lineage>
        <taxon>Eukaryota</taxon>
        <taxon>Metamonada</taxon>
        <taxon>Preaxostyla</taxon>
        <taxon>Oxymonadida</taxon>
        <taxon>Streblomastigidae</taxon>
        <taxon>Streblomastix</taxon>
    </lineage>
</organism>
<feature type="region of interest" description="Disordered" evidence="1">
    <location>
        <begin position="125"/>
        <end position="184"/>
    </location>
</feature>
<dbReference type="AlphaFoldDB" id="A0A5J4VMV4"/>
<feature type="compositionally biased region" description="Basic and acidic residues" evidence="1">
    <location>
        <begin position="40"/>
        <end position="54"/>
    </location>
</feature>
<evidence type="ECO:0000256" key="1">
    <source>
        <dbReference type="SAM" id="MobiDB-lite"/>
    </source>
</evidence>
<dbReference type="Proteomes" id="UP000324800">
    <property type="component" value="Unassembled WGS sequence"/>
</dbReference>